<sequence>MDIVDLLDLLYYLKWIFLSFQLLILAITFILVNLDSVRSEFGTKKILLVTAHPDDESMFFIPFIVNFRRTNDIYLLCLSNGDADDLGSTREVELAKACTFLGVKGHTIIDNESLKDGMNNRWNTQLIEQIVLKEIRERDANIIVSFDIKGISSHPNHCAISQAMQKIANKEESIDKELKFFELETTGIIRKYIGVLDAILSFRNDYVFLNVNLFTTWKAMATHHSQFVWFRKLFVLFSRYGYINTLAKIN</sequence>
<dbReference type="Proteomes" id="UP001162131">
    <property type="component" value="Unassembled WGS sequence"/>
</dbReference>
<dbReference type="EMBL" id="CAJZBQ010000051">
    <property type="protein sequence ID" value="CAG9330309.1"/>
    <property type="molecule type" value="Genomic_DNA"/>
</dbReference>
<dbReference type="EC" id="3.5.1.89" evidence="2"/>
<comment type="similarity">
    <text evidence="1">Belongs to the PIGL family.</text>
</comment>
<proteinExistence type="inferred from homology"/>
<dbReference type="PANTHER" id="PTHR12993">
    <property type="entry name" value="N-ACETYLGLUCOSAMINYL-PHOSPHATIDYLINOSITOL DE-N-ACETYLASE-RELATED"/>
    <property type="match status" value="1"/>
</dbReference>
<reference evidence="4" key="1">
    <citation type="submission" date="2021-09" db="EMBL/GenBank/DDBJ databases">
        <authorList>
            <consortium name="AG Swart"/>
            <person name="Singh M."/>
            <person name="Singh A."/>
            <person name="Seah K."/>
            <person name="Emmerich C."/>
        </authorList>
    </citation>
    <scope>NUCLEOTIDE SEQUENCE</scope>
    <source>
        <strain evidence="4">ATCC30299</strain>
    </source>
</reference>
<evidence type="ECO:0000256" key="2">
    <source>
        <dbReference type="ARBA" id="ARBA00012176"/>
    </source>
</evidence>
<name>A0AAU9K8M1_9CILI</name>
<evidence type="ECO:0000313" key="4">
    <source>
        <dbReference type="EMBL" id="CAG9330309.1"/>
    </source>
</evidence>
<evidence type="ECO:0000313" key="5">
    <source>
        <dbReference type="Proteomes" id="UP001162131"/>
    </source>
</evidence>
<comment type="caution">
    <text evidence="4">The sequence shown here is derived from an EMBL/GenBank/DDBJ whole genome shotgun (WGS) entry which is preliminary data.</text>
</comment>
<evidence type="ECO:0000256" key="1">
    <source>
        <dbReference type="ARBA" id="ARBA00006066"/>
    </source>
</evidence>
<dbReference type="Pfam" id="PF02585">
    <property type="entry name" value="PIG-L"/>
    <property type="match status" value="1"/>
</dbReference>
<dbReference type="SUPFAM" id="SSF102588">
    <property type="entry name" value="LmbE-like"/>
    <property type="match status" value="1"/>
</dbReference>
<dbReference type="GO" id="GO:0000225">
    <property type="term" value="F:N-acetylglucosaminylphosphatidylinositol deacetylase activity"/>
    <property type="evidence" value="ECO:0007669"/>
    <property type="project" value="UniProtKB-EC"/>
</dbReference>
<dbReference type="InterPro" id="IPR024078">
    <property type="entry name" value="LmbE-like_dom_sf"/>
</dbReference>
<keyword evidence="3" id="KW-0472">Membrane</keyword>
<dbReference type="PANTHER" id="PTHR12993:SF11">
    <property type="entry name" value="N-ACETYLGLUCOSAMINYL-PHOSPHATIDYLINOSITOL DE-N-ACETYLASE"/>
    <property type="match status" value="1"/>
</dbReference>
<evidence type="ECO:0000256" key="3">
    <source>
        <dbReference type="SAM" id="Phobius"/>
    </source>
</evidence>
<protein>
    <recommendedName>
        <fullName evidence="2">N-acetylglucosaminylphosphatidylinositol deacetylase</fullName>
        <ecNumber evidence="2">3.5.1.89</ecNumber>
    </recommendedName>
</protein>
<feature type="transmembrane region" description="Helical" evidence="3">
    <location>
        <begin position="12"/>
        <end position="34"/>
    </location>
</feature>
<keyword evidence="3" id="KW-0812">Transmembrane</keyword>
<gene>
    <name evidence="4" type="ORF">BSTOLATCC_MIC50908</name>
</gene>
<dbReference type="AlphaFoldDB" id="A0AAU9K8M1"/>
<accession>A0AAU9K8M1</accession>
<keyword evidence="3" id="KW-1133">Transmembrane helix</keyword>
<dbReference type="Gene3D" id="3.40.50.10320">
    <property type="entry name" value="LmbE-like"/>
    <property type="match status" value="1"/>
</dbReference>
<organism evidence="4 5">
    <name type="scientific">Blepharisma stoltei</name>
    <dbReference type="NCBI Taxonomy" id="1481888"/>
    <lineage>
        <taxon>Eukaryota</taxon>
        <taxon>Sar</taxon>
        <taxon>Alveolata</taxon>
        <taxon>Ciliophora</taxon>
        <taxon>Postciliodesmatophora</taxon>
        <taxon>Heterotrichea</taxon>
        <taxon>Heterotrichida</taxon>
        <taxon>Blepharismidae</taxon>
        <taxon>Blepharisma</taxon>
    </lineage>
</organism>
<dbReference type="GO" id="GO:0005783">
    <property type="term" value="C:endoplasmic reticulum"/>
    <property type="evidence" value="ECO:0007669"/>
    <property type="project" value="TreeGrafter"/>
</dbReference>
<dbReference type="InterPro" id="IPR003737">
    <property type="entry name" value="GlcNAc_PI_deacetylase-related"/>
</dbReference>
<keyword evidence="5" id="KW-1185">Reference proteome</keyword>